<evidence type="ECO:0000259" key="10">
    <source>
        <dbReference type="Pfam" id="PF00808"/>
    </source>
</evidence>
<feature type="region of interest" description="Disordered" evidence="9">
    <location>
        <begin position="236"/>
        <end position="262"/>
    </location>
</feature>
<evidence type="ECO:0000256" key="7">
    <source>
        <dbReference type="ARBA" id="ARBA00023163"/>
    </source>
</evidence>
<dbReference type="Gene3D" id="1.10.20.10">
    <property type="entry name" value="Histone, subunit A"/>
    <property type="match status" value="1"/>
</dbReference>
<dbReference type="PANTHER" id="PTHR11064">
    <property type="entry name" value="CCAAT-BINDING TRANSCRIPTION FACTOR-RELATED"/>
    <property type="match status" value="1"/>
</dbReference>
<name>A0A3L6DEW6_MAIZE</name>
<evidence type="ECO:0000256" key="4">
    <source>
        <dbReference type="ARBA" id="ARBA00023015"/>
    </source>
</evidence>
<evidence type="ECO:0000256" key="6">
    <source>
        <dbReference type="ARBA" id="ARBA00023159"/>
    </source>
</evidence>
<dbReference type="InterPro" id="IPR003958">
    <property type="entry name" value="CBFA_NFYB_domain"/>
</dbReference>
<feature type="region of interest" description="Disordered" evidence="9">
    <location>
        <begin position="137"/>
        <end position="168"/>
    </location>
</feature>
<dbReference type="CDD" id="cd22907">
    <property type="entry name" value="HFD_NFYB"/>
    <property type="match status" value="1"/>
</dbReference>
<dbReference type="InterPro" id="IPR027113">
    <property type="entry name" value="Transc_fact_NFYB/HAP3"/>
</dbReference>
<dbReference type="Pfam" id="PF00808">
    <property type="entry name" value="CBFD_NFYB_HMF"/>
    <property type="match status" value="1"/>
</dbReference>
<keyword evidence="8" id="KW-0539">Nucleus</keyword>
<dbReference type="ExpressionAtlas" id="A0A3L6DEW6">
    <property type="expression patterns" value="baseline and differential"/>
</dbReference>
<dbReference type="FunFam" id="1.10.20.10:FF:000049">
    <property type="entry name" value="Nuclear transcription factor Y subunit B-6"/>
    <property type="match status" value="1"/>
</dbReference>
<dbReference type="PRINTS" id="PR00615">
    <property type="entry name" value="CCAATSUBUNTA"/>
</dbReference>
<dbReference type="EMBL" id="NCVQ01000010">
    <property type="protein sequence ID" value="PWZ07144.1"/>
    <property type="molecule type" value="Genomic_DNA"/>
</dbReference>
<comment type="similarity">
    <text evidence="2">Belongs to the NFYB/HAP3 subunit family.</text>
</comment>
<keyword evidence="4" id="KW-0805">Transcription regulation</keyword>
<dbReference type="GO" id="GO:0001228">
    <property type="term" value="F:DNA-binding transcription activator activity, RNA polymerase II-specific"/>
    <property type="evidence" value="ECO:0007669"/>
    <property type="project" value="InterPro"/>
</dbReference>
<dbReference type="GO" id="GO:0046982">
    <property type="term" value="F:protein heterodimerization activity"/>
    <property type="evidence" value="ECO:0007669"/>
    <property type="project" value="InterPro"/>
</dbReference>
<comment type="subcellular location">
    <subcellularLocation>
        <location evidence="1">Nucleus</location>
    </subcellularLocation>
</comment>
<evidence type="ECO:0000313" key="11">
    <source>
        <dbReference type="EMBL" id="PWZ07144.1"/>
    </source>
</evidence>
<gene>
    <name evidence="11" type="primary">NFYB6_2</name>
    <name evidence="11" type="ORF">Zm00014a_025877</name>
</gene>
<protein>
    <submittedName>
        <fullName evidence="11">Nuclear transcription factor Y subunit B-6</fullName>
    </submittedName>
</protein>
<keyword evidence="3" id="KW-0938">Abscisic acid signaling pathway</keyword>
<comment type="caution">
    <text evidence="11">The sequence shown here is derived from an EMBL/GenBank/DDBJ whole genome shotgun (WGS) entry which is preliminary data.</text>
</comment>
<dbReference type="GO" id="GO:0016602">
    <property type="term" value="C:CCAAT-binding factor complex"/>
    <property type="evidence" value="ECO:0007669"/>
    <property type="project" value="InterPro"/>
</dbReference>
<sequence length="262" mass="28038">MNNPQNPKASAPCTLPPELPKEAVATDEAPPPMGNNNNTESATATMVREQDRLMPVANVSRIMRQVLPPYAKISDDAKEVIQECVSEFISFVTGEANERCHTERRKTVTSEDIVWAMSRLGFDDYVAPLGAFLQRMRDDSDHGGEERGGPAGRGGSRRGSSSLPLHCPQQMHHLHPAVCRRPHQSVSPAAGYAVRPVPRPMPASGYRMQGGDHRSVGGVAPCSYGGALVQAGGTQHVVGFHDDEASSSSENPPPEGRAAGSN</sequence>
<dbReference type="SMR" id="A0A3L6DEW6"/>
<keyword evidence="7" id="KW-0804">Transcription</keyword>
<evidence type="ECO:0000256" key="8">
    <source>
        <dbReference type="ARBA" id="ARBA00023242"/>
    </source>
</evidence>
<evidence type="ECO:0000256" key="5">
    <source>
        <dbReference type="ARBA" id="ARBA00023125"/>
    </source>
</evidence>
<dbReference type="PROSITE" id="PS00685">
    <property type="entry name" value="NFYB_HAP3"/>
    <property type="match status" value="1"/>
</dbReference>
<keyword evidence="6" id="KW-0010">Activator</keyword>
<feature type="compositionally biased region" description="Basic and acidic residues" evidence="9">
    <location>
        <begin position="137"/>
        <end position="148"/>
    </location>
</feature>
<dbReference type="GO" id="GO:0009738">
    <property type="term" value="P:abscisic acid-activated signaling pathway"/>
    <property type="evidence" value="ECO:0007669"/>
    <property type="project" value="UniProtKB-KW"/>
</dbReference>
<dbReference type="SUPFAM" id="SSF47113">
    <property type="entry name" value="Histone-fold"/>
    <property type="match status" value="1"/>
</dbReference>
<accession>A0A3L6DEW6</accession>
<evidence type="ECO:0000256" key="2">
    <source>
        <dbReference type="ARBA" id="ARBA00009053"/>
    </source>
</evidence>
<dbReference type="AlphaFoldDB" id="A0A3L6DEW6"/>
<reference evidence="11 12" key="1">
    <citation type="journal article" date="2018" name="Nat. Genet.">
        <title>Extensive intraspecific gene order and gene structural variations between Mo17 and other maize genomes.</title>
        <authorList>
            <person name="Sun S."/>
            <person name="Zhou Y."/>
            <person name="Chen J."/>
            <person name="Shi J."/>
            <person name="Zhao H."/>
            <person name="Zhao H."/>
            <person name="Song W."/>
            <person name="Zhang M."/>
            <person name="Cui Y."/>
            <person name="Dong X."/>
            <person name="Liu H."/>
            <person name="Ma X."/>
            <person name="Jiao Y."/>
            <person name="Wang B."/>
            <person name="Wei X."/>
            <person name="Stein J.C."/>
            <person name="Glaubitz J.C."/>
            <person name="Lu F."/>
            <person name="Yu G."/>
            <person name="Liang C."/>
            <person name="Fengler K."/>
            <person name="Li B."/>
            <person name="Rafalski A."/>
            <person name="Schnable P.S."/>
            <person name="Ware D.H."/>
            <person name="Buckler E.S."/>
            <person name="Lai J."/>
        </authorList>
    </citation>
    <scope>NUCLEOTIDE SEQUENCE [LARGE SCALE GENOMIC DNA]</scope>
    <source>
        <strain evidence="12">cv. Missouri 17</strain>
        <tissue evidence="11">Seedling</tissue>
    </source>
</reference>
<dbReference type="InterPro" id="IPR003956">
    <property type="entry name" value="Transcrpt_fac_NFYB/HAP3_CS"/>
</dbReference>
<keyword evidence="5" id="KW-0238">DNA-binding</keyword>
<evidence type="ECO:0000313" key="12">
    <source>
        <dbReference type="Proteomes" id="UP000251960"/>
    </source>
</evidence>
<dbReference type="InterPro" id="IPR009072">
    <property type="entry name" value="Histone-fold"/>
</dbReference>
<dbReference type="Proteomes" id="UP000251960">
    <property type="component" value="Chromosome 9"/>
</dbReference>
<feature type="domain" description="Transcription factor CBF/NF-Y/archaeal histone" evidence="10">
    <location>
        <begin position="54"/>
        <end position="117"/>
    </location>
</feature>
<evidence type="ECO:0000256" key="1">
    <source>
        <dbReference type="ARBA" id="ARBA00004123"/>
    </source>
</evidence>
<evidence type="ECO:0000256" key="9">
    <source>
        <dbReference type="SAM" id="MobiDB-lite"/>
    </source>
</evidence>
<feature type="region of interest" description="Disordered" evidence="9">
    <location>
        <begin position="1"/>
        <end position="39"/>
    </location>
</feature>
<proteinExistence type="inferred from homology"/>
<dbReference type="GO" id="GO:0043565">
    <property type="term" value="F:sequence-specific DNA binding"/>
    <property type="evidence" value="ECO:0007669"/>
    <property type="project" value="InterPro"/>
</dbReference>
<dbReference type="PANTHER" id="PTHR11064:SF164">
    <property type="entry name" value="HAP3 SUBUNIT OF HAP COMPLEX"/>
    <property type="match status" value="1"/>
</dbReference>
<dbReference type="OMA" id="RCHTEHR"/>
<organism evidence="11 12">
    <name type="scientific">Zea mays</name>
    <name type="common">Maize</name>
    <dbReference type="NCBI Taxonomy" id="4577"/>
    <lineage>
        <taxon>Eukaryota</taxon>
        <taxon>Viridiplantae</taxon>
        <taxon>Streptophyta</taxon>
        <taxon>Embryophyta</taxon>
        <taxon>Tracheophyta</taxon>
        <taxon>Spermatophyta</taxon>
        <taxon>Magnoliopsida</taxon>
        <taxon>Liliopsida</taxon>
        <taxon>Poales</taxon>
        <taxon>Poaceae</taxon>
        <taxon>PACMAD clade</taxon>
        <taxon>Panicoideae</taxon>
        <taxon>Andropogonodae</taxon>
        <taxon>Andropogoneae</taxon>
        <taxon>Tripsacinae</taxon>
        <taxon>Zea</taxon>
    </lineage>
</organism>
<evidence type="ECO:0000256" key="3">
    <source>
        <dbReference type="ARBA" id="ARBA00022682"/>
    </source>
</evidence>